<dbReference type="Proteomes" id="UP000215902">
    <property type="component" value="Unassembled WGS sequence"/>
</dbReference>
<dbReference type="EMBL" id="NIVC01001371">
    <property type="protein sequence ID" value="PAA68800.1"/>
    <property type="molecule type" value="Genomic_DNA"/>
</dbReference>
<feature type="region of interest" description="Disordered" evidence="1">
    <location>
        <begin position="27"/>
        <end position="55"/>
    </location>
</feature>
<organism evidence="2 5">
    <name type="scientific">Macrostomum lignano</name>
    <dbReference type="NCBI Taxonomy" id="282301"/>
    <lineage>
        <taxon>Eukaryota</taxon>
        <taxon>Metazoa</taxon>
        <taxon>Spiralia</taxon>
        <taxon>Lophotrochozoa</taxon>
        <taxon>Platyhelminthes</taxon>
        <taxon>Rhabditophora</taxon>
        <taxon>Macrostomorpha</taxon>
        <taxon>Macrostomida</taxon>
        <taxon>Macrostomidae</taxon>
        <taxon>Macrostomum</taxon>
    </lineage>
</organism>
<evidence type="ECO:0008006" key="6">
    <source>
        <dbReference type="Google" id="ProtNLM"/>
    </source>
</evidence>
<dbReference type="EMBL" id="NIVC01001503">
    <property type="protein sequence ID" value="PAA67171.1"/>
    <property type="molecule type" value="Genomic_DNA"/>
</dbReference>
<evidence type="ECO:0000313" key="5">
    <source>
        <dbReference type="Proteomes" id="UP000215902"/>
    </source>
</evidence>
<evidence type="ECO:0000313" key="3">
    <source>
        <dbReference type="EMBL" id="PAA67171.1"/>
    </source>
</evidence>
<protein>
    <recommendedName>
        <fullName evidence="6">Anaphase-promoting complex subunit 13</fullName>
    </recommendedName>
</protein>
<gene>
    <name evidence="4" type="ORF">BOX15_Mlig014674g1</name>
    <name evidence="2" type="ORF">BOX15_Mlig016303g1</name>
    <name evidence="3" type="ORF">BOX15_Mlig024228g1</name>
</gene>
<feature type="non-terminal residue" evidence="2">
    <location>
        <position position="1"/>
    </location>
</feature>
<feature type="compositionally biased region" description="Acidic residues" evidence="1">
    <location>
        <begin position="38"/>
        <end position="51"/>
    </location>
</feature>
<comment type="caution">
    <text evidence="2">The sequence shown here is derived from an EMBL/GenBank/DDBJ whole genome shotgun (WGS) entry which is preliminary data.</text>
</comment>
<dbReference type="EMBL" id="NIVC01002907">
    <property type="protein sequence ID" value="PAA54440.1"/>
    <property type="molecule type" value="Genomic_DNA"/>
</dbReference>
<name>A0A267DYQ6_9PLAT</name>
<reference evidence="2 5" key="1">
    <citation type="submission" date="2017-06" db="EMBL/GenBank/DDBJ databases">
        <title>A platform for efficient transgenesis in Macrostomum lignano, a flatworm model organism for stem cell research.</title>
        <authorList>
            <person name="Berezikov E."/>
        </authorList>
    </citation>
    <scope>NUCLEOTIDE SEQUENCE [LARGE SCALE GENOMIC DNA]</scope>
    <source>
        <strain evidence="2">DV1</strain>
        <tissue evidence="2">Whole organism</tissue>
    </source>
</reference>
<evidence type="ECO:0000313" key="4">
    <source>
        <dbReference type="EMBL" id="PAA68800.1"/>
    </source>
</evidence>
<sequence length="83" mass="9393">ADHQSVRPEGRMIDLVDADWLDDRLPRESVPVLPSELPDLDPDSQDEQEAADDNKWTELQLMRIRRIAEQQVRGHTAGPAPPS</sequence>
<evidence type="ECO:0000313" key="2">
    <source>
        <dbReference type="EMBL" id="PAA54440.1"/>
    </source>
</evidence>
<proteinExistence type="predicted"/>
<evidence type="ECO:0000256" key="1">
    <source>
        <dbReference type="SAM" id="MobiDB-lite"/>
    </source>
</evidence>
<dbReference type="AlphaFoldDB" id="A0A267DYQ6"/>
<accession>A0A267DYQ6</accession>
<keyword evidence="5" id="KW-1185">Reference proteome</keyword>
<dbReference type="OrthoDB" id="25675at2759"/>